<dbReference type="SUPFAM" id="SSF56112">
    <property type="entry name" value="Protein kinase-like (PK-like)"/>
    <property type="match status" value="1"/>
</dbReference>
<feature type="transmembrane region" description="Helical" evidence="7">
    <location>
        <begin position="380"/>
        <end position="403"/>
    </location>
</feature>
<dbReference type="PROSITE" id="PS00107">
    <property type="entry name" value="PROTEIN_KINASE_ATP"/>
    <property type="match status" value="1"/>
</dbReference>
<evidence type="ECO:0000313" key="10">
    <source>
        <dbReference type="Proteomes" id="UP000823775"/>
    </source>
</evidence>
<dbReference type="PANTHER" id="PTHR46146">
    <property type="entry name" value="SERINE/THREONINE-PROTEIN KINASE-LIKE PROTEIN CCR4"/>
    <property type="match status" value="1"/>
</dbReference>
<dbReference type="Gene3D" id="3.30.200.20">
    <property type="entry name" value="Phosphorylase Kinase, domain 1"/>
    <property type="match status" value="1"/>
</dbReference>
<dbReference type="EMBL" id="JACEIK010015238">
    <property type="protein sequence ID" value="MCE3216948.1"/>
    <property type="molecule type" value="Genomic_DNA"/>
</dbReference>
<protein>
    <recommendedName>
        <fullName evidence="8">Protein kinase domain-containing protein</fullName>
    </recommendedName>
</protein>
<dbReference type="PROSITE" id="PS50011">
    <property type="entry name" value="PROTEIN_KINASE_DOM"/>
    <property type="match status" value="1"/>
</dbReference>
<dbReference type="SUPFAM" id="SSF50985">
    <property type="entry name" value="RCC1/BLIP-II"/>
    <property type="match status" value="1"/>
</dbReference>
<evidence type="ECO:0000256" key="7">
    <source>
        <dbReference type="SAM" id="Phobius"/>
    </source>
</evidence>
<comment type="caution">
    <text evidence="9">The sequence shown here is derived from an EMBL/GenBank/DDBJ whole genome shotgun (WGS) entry which is preliminary data.</text>
</comment>
<reference evidence="9 10" key="1">
    <citation type="journal article" date="2021" name="BMC Genomics">
        <title>Datura genome reveals duplications of psychoactive alkaloid biosynthetic genes and high mutation rate following tissue culture.</title>
        <authorList>
            <person name="Rajewski A."/>
            <person name="Carter-House D."/>
            <person name="Stajich J."/>
            <person name="Litt A."/>
        </authorList>
    </citation>
    <scope>NUCLEOTIDE SEQUENCE [LARGE SCALE GENOMIC DNA]</scope>
    <source>
        <strain evidence="9">AR-01</strain>
    </source>
</reference>
<feature type="domain" description="Protein kinase" evidence="8">
    <location>
        <begin position="480"/>
        <end position="772"/>
    </location>
</feature>
<dbReference type="PANTHER" id="PTHR46146:SF3">
    <property type="entry name" value="SERINE_THREONINE-PROTEIN KINASE-LIKE PROTEIN CCR3-RELATED"/>
    <property type="match status" value="1"/>
</dbReference>
<accession>A0ABS8WY02</accession>
<feature type="compositionally biased region" description="Polar residues" evidence="6">
    <location>
        <begin position="425"/>
        <end position="440"/>
    </location>
</feature>
<dbReference type="Pfam" id="PF00069">
    <property type="entry name" value="Pkinase"/>
    <property type="match status" value="1"/>
</dbReference>
<evidence type="ECO:0000256" key="3">
    <source>
        <dbReference type="ARBA" id="ARBA00022777"/>
    </source>
</evidence>
<organism evidence="9 10">
    <name type="scientific">Datura stramonium</name>
    <name type="common">Jimsonweed</name>
    <name type="synonym">Common thornapple</name>
    <dbReference type="NCBI Taxonomy" id="4076"/>
    <lineage>
        <taxon>Eukaryota</taxon>
        <taxon>Viridiplantae</taxon>
        <taxon>Streptophyta</taxon>
        <taxon>Embryophyta</taxon>
        <taxon>Tracheophyta</taxon>
        <taxon>Spermatophyta</taxon>
        <taxon>Magnoliopsida</taxon>
        <taxon>eudicotyledons</taxon>
        <taxon>Gunneridae</taxon>
        <taxon>Pentapetalae</taxon>
        <taxon>asterids</taxon>
        <taxon>lamiids</taxon>
        <taxon>Solanales</taxon>
        <taxon>Solanaceae</taxon>
        <taxon>Solanoideae</taxon>
        <taxon>Datureae</taxon>
        <taxon>Datura</taxon>
    </lineage>
</organism>
<evidence type="ECO:0000259" key="8">
    <source>
        <dbReference type="PROSITE" id="PS50011"/>
    </source>
</evidence>
<proteinExistence type="predicted"/>
<gene>
    <name evidence="9" type="ORF">HAX54_009630</name>
</gene>
<dbReference type="InterPro" id="IPR011009">
    <property type="entry name" value="Kinase-like_dom_sf"/>
</dbReference>
<dbReference type="PROSITE" id="PS00108">
    <property type="entry name" value="PROTEIN_KINASE_ST"/>
    <property type="match status" value="1"/>
</dbReference>
<keyword evidence="2 5" id="KW-0547">Nucleotide-binding</keyword>
<feature type="binding site" evidence="5">
    <location>
        <position position="508"/>
    </location>
    <ligand>
        <name>ATP</name>
        <dbReference type="ChEBI" id="CHEBI:30616"/>
    </ligand>
</feature>
<feature type="transmembrane region" description="Helical" evidence="7">
    <location>
        <begin position="30"/>
        <end position="48"/>
    </location>
</feature>
<dbReference type="InterPro" id="IPR008271">
    <property type="entry name" value="Ser/Thr_kinase_AS"/>
</dbReference>
<evidence type="ECO:0000256" key="6">
    <source>
        <dbReference type="SAM" id="MobiDB-lite"/>
    </source>
</evidence>
<sequence>MTTPAAAVSTVVVTLVNIFIYVQALGGSATTLAVVYGGAATVCGIVANQPIQRIQCWRDDQSTATPISPDVSFDFIAGGLDGFAAVRSGGFSLLYWNTSFVPKRLYLNNSNLLTTVTMGDAPICAITNSTRNAVCWRGDSSFTSQQPNGSSQFIAISSGSKFSCGVLESSNRVVCWGNSDIASTIQSEFGNDTMMNIYAGGRHACGMNTTGFLICRGDNNNGQLDVPSNLSYEYFGLALGMNHTCGIRSVNHTVVCWGGNGAFSSNVTEEVSFESIAAGLDFTCGLTTSNFSVVCWGPGWTSNMYAQGAALPLPMILPGPCVQSNCTCGIYPQSQNLCFGNGNICRPCDFSILAPPTSPPSLPPPPLSPSSPSRRLRRGLLAFAIVGSVGTFAGICSIIYFLWTGGCFGKKKVHNSVQPTITATSNVGQLSSGSPVSRSSTLRRQGSRLMRRQRSGTSSKHADRAEEFLFTDLAAATNNFSLENKIGAGSFGIVYKGKLPDGREVAIKRGETGTRMKKFQEKESAFDSELSFLSRLHHKHLVRLVGYCEEKDERLLVYEYMKNGALFDHLHDKNNVEKSSSIVNSWKMRIKIALDAARGIEYLHNYAVPPIIHRDIKSSNILIDANWIARVSDFGLSLMGPESNRDYSSRPVKAAGTVGYIDPEYYGLNVLTAKSDVYGLGVVLLELLTGKRAIFKTEENGGAPMSVVDFGVPAIMAGELTKILDNRVGPPEPSEEVEAVELVAYTAMHCVHLEGKDRPTISDIVSNLERALAAFDDSHGSISSGPISFVSD</sequence>
<evidence type="ECO:0000256" key="5">
    <source>
        <dbReference type="PROSITE-ProRule" id="PRU10141"/>
    </source>
</evidence>
<dbReference type="Gene3D" id="1.10.510.10">
    <property type="entry name" value="Transferase(Phosphotransferase) domain 1"/>
    <property type="match status" value="1"/>
</dbReference>
<keyword evidence="7" id="KW-1133">Transmembrane helix</keyword>
<evidence type="ECO:0000256" key="2">
    <source>
        <dbReference type="ARBA" id="ARBA00022741"/>
    </source>
</evidence>
<evidence type="ECO:0000313" key="9">
    <source>
        <dbReference type="EMBL" id="MCE3216948.1"/>
    </source>
</evidence>
<name>A0ABS8WY02_DATST</name>
<keyword evidence="1" id="KW-0808">Transferase</keyword>
<feature type="compositionally biased region" description="Basic residues" evidence="6">
    <location>
        <begin position="445"/>
        <end position="454"/>
    </location>
</feature>
<dbReference type="Gene3D" id="2.130.10.30">
    <property type="entry name" value="Regulator of chromosome condensation 1/beta-lactamase-inhibitor protein II"/>
    <property type="match status" value="2"/>
</dbReference>
<keyword evidence="7" id="KW-0472">Membrane</keyword>
<keyword evidence="10" id="KW-1185">Reference proteome</keyword>
<dbReference type="SMART" id="SM00220">
    <property type="entry name" value="S_TKc"/>
    <property type="match status" value="1"/>
</dbReference>
<evidence type="ECO:0000256" key="1">
    <source>
        <dbReference type="ARBA" id="ARBA00022679"/>
    </source>
</evidence>
<dbReference type="InterPro" id="IPR009091">
    <property type="entry name" value="RCC1/BLIP-II"/>
</dbReference>
<dbReference type="InterPro" id="IPR000719">
    <property type="entry name" value="Prot_kinase_dom"/>
</dbReference>
<keyword evidence="3" id="KW-0418">Kinase</keyword>
<feature type="transmembrane region" description="Helical" evidence="7">
    <location>
        <begin position="5"/>
        <end position="24"/>
    </location>
</feature>
<evidence type="ECO:0000256" key="4">
    <source>
        <dbReference type="ARBA" id="ARBA00022840"/>
    </source>
</evidence>
<feature type="region of interest" description="Disordered" evidence="6">
    <location>
        <begin position="425"/>
        <end position="462"/>
    </location>
</feature>
<keyword evidence="4 5" id="KW-0067">ATP-binding</keyword>
<dbReference type="InterPro" id="IPR017441">
    <property type="entry name" value="Protein_kinase_ATP_BS"/>
</dbReference>
<dbReference type="Proteomes" id="UP000823775">
    <property type="component" value="Unassembled WGS sequence"/>
</dbReference>
<keyword evidence="7" id="KW-0812">Transmembrane</keyword>